<proteinExistence type="predicted"/>
<evidence type="ECO:0000313" key="1">
    <source>
        <dbReference type="EMBL" id="KAJ4396743.1"/>
    </source>
</evidence>
<gene>
    <name evidence="1" type="ORF">N0V93_000965</name>
</gene>
<dbReference type="SUPFAM" id="SSF89550">
    <property type="entry name" value="PHP domain-like"/>
    <property type="match status" value="1"/>
</dbReference>
<protein>
    <recommendedName>
        <fullName evidence="3">DUF3604 domain-containing protein</fullName>
    </recommendedName>
</protein>
<dbReference type="Proteomes" id="UP001140453">
    <property type="component" value="Unassembled WGS sequence"/>
</dbReference>
<evidence type="ECO:0008006" key="3">
    <source>
        <dbReference type="Google" id="ProtNLM"/>
    </source>
</evidence>
<dbReference type="AlphaFoldDB" id="A0A9W8Z301"/>
<comment type="caution">
    <text evidence="1">The sequence shown here is derived from an EMBL/GenBank/DDBJ whole genome shotgun (WGS) entry which is preliminary data.</text>
</comment>
<evidence type="ECO:0000313" key="2">
    <source>
        <dbReference type="Proteomes" id="UP001140453"/>
    </source>
</evidence>
<dbReference type="InterPro" id="IPR016195">
    <property type="entry name" value="Pol/histidinol_Pase-like"/>
</dbReference>
<organism evidence="1 2">
    <name type="scientific">Gnomoniopsis smithogilvyi</name>
    <dbReference type="NCBI Taxonomy" id="1191159"/>
    <lineage>
        <taxon>Eukaryota</taxon>
        <taxon>Fungi</taxon>
        <taxon>Dikarya</taxon>
        <taxon>Ascomycota</taxon>
        <taxon>Pezizomycotina</taxon>
        <taxon>Sordariomycetes</taxon>
        <taxon>Sordariomycetidae</taxon>
        <taxon>Diaporthales</taxon>
        <taxon>Gnomoniaceae</taxon>
        <taxon>Gnomoniopsis</taxon>
    </lineage>
</organism>
<dbReference type="OrthoDB" id="4652505at2759"/>
<name>A0A9W8Z301_9PEZI</name>
<reference evidence="1" key="1">
    <citation type="submission" date="2022-10" db="EMBL/GenBank/DDBJ databases">
        <title>Tapping the CABI collections for fungal endophytes: first genome assemblies for Collariella, Neodidymelliopsis, Ascochyta clinopodiicola, Didymella pomorum, Didymosphaeria variabile, Neocosmospora piperis and Neocucurbitaria cava.</title>
        <authorList>
            <person name="Hill R."/>
        </authorList>
    </citation>
    <scope>NUCLEOTIDE SEQUENCE</scope>
    <source>
        <strain evidence="1">IMI 355082</strain>
    </source>
</reference>
<sequence>MKTLTVAERHELAGPYFAPEGLYEYTKSLPFVGNVWSDVTTLVAGEWTEIVINFEVGASGLADGAWIKGTFKFYSDWALFQTSDRAADNYVSAEYVANALRPGQEPATVQGLAVRFDQKGHERPFQKAVIIDVVDGYLNPGDRIVIRLGDRRWGGRGTRVQTFVETGFRWRFYIDPVGTSRFAPIQPDLVWDIVPGAPHRLVATSPRLISPGVPFSVHVHPEDTWGNVNKNLTGVSIRLAIADDNNPDQPIISQELQVAEQGWANAIFTDLILPKEGRYTIHAALHPRSPTTHSAEVSQMGSSVIPLTVATLPLEAPRPFFADLHVHSDDTVGTHDSLYNFSYGRDIAALDILGYTANDFNVTAPRWDATLALIRDLNKPGSFVLFPGTEWCGNSAAGGDHNVVFLGDLAQRDPEFPFDRHGNVARSFEWNEHGPSELVPGAWPLDELYATYAHDTDGHLLIPHVGGRRCNLAWHHPGLERLVEVGSAWGQFEWLIRDSVRRGWKMGVSANSDEHRGRCGGGVSGTAVFGTKGGLTGVLASKLERGDVATALRARRTFATTGERLVGLVSTPDGLHVQGDEWESAPEQPLQLSYHFLGNKGFSSIEAWDASGLVWKRSLWTEAKVDKKAPLLRVSWGGARLYDRYREAVWNGTVELAGGDASVQSLEKFGGFDDNPEDSIRQLSPTLLGFSSRTSGDTDGVHVHFKDGKLPLTIAITGTLHGYVKVGNPLAGNPHKAQPTFELSATWDEVTKPGGKSIDIAGGAELFVRAEVIPDVTLPTEVRGTASFDAIQGGEKAIYFVGREWSGHKVVTSPVFVRF</sequence>
<dbReference type="EMBL" id="JAPEVB010000001">
    <property type="protein sequence ID" value="KAJ4396743.1"/>
    <property type="molecule type" value="Genomic_DNA"/>
</dbReference>
<keyword evidence="2" id="KW-1185">Reference proteome</keyword>
<accession>A0A9W8Z301</accession>
<dbReference type="Gene3D" id="3.20.20.140">
    <property type="entry name" value="Metal-dependent hydrolases"/>
    <property type="match status" value="1"/>
</dbReference>